<feature type="non-terminal residue" evidence="1">
    <location>
        <position position="1"/>
    </location>
</feature>
<evidence type="ECO:0000313" key="1">
    <source>
        <dbReference type="EMBL" id="EGH44757.1"/>
    </source>
</evidence>
<name>F3GCF7_PSESJ</name>
<dbReference type="AlphaFoldDB" id="F3GCF7"/>
<organism evidence="1 2">
    <name type="scientific">Pseudomonas syringae pv. pisi str. 1704B</name>
    <dbReference type="NCBI Taxonomy" id="629263"/>
    <lineage>
        <taxon>Bacteria</taxon>
        <taxon>Pseudomonadati</taxon>
        <taxon>Pseudomonadota</taxon>
        <taxon>Gammaproteobacteria</taxon>
        <taxon>Pseudomonadales</taxon>
        <taxon>Pseudomonadaceae</taxon>
        <taxon>Pseudomonas</taxon>
        <taxon>Pseudomonas syringae</taxon>
    </lineage>
</organism>
<dbReference type="BioCyc" id="PSYR629263:G11X0-4154-MONOMER"/>
<dbReference type="HOGENOM" id="CLU_3337412_0_0_6"/>
<evidence type="ECO:0000313" key="2">
    <source>
        <dbReference type="Proteomes" id="UP000004986"/>
    </source>
</evidence>
<gene>
    <name evidence="1" type="ORF">PSYPI_21255</name>
</gene>
<dbReference type="Proteomes" id="UP000004986">
    <property type="component" value="Unassembled WGS sequence"/>
</dbReference>
<keyword evidence="2" id="KW-1185">Reference proteome</keyword>
<protein>
    <submittedName>
        <fullName evidence="1">Uncharacterized protein</fullName>
    </submittedName>
</protein>
<comment type="caution">
    <text evidence="1">The sequence shown here is derived from an EMBL/GenBank/DDBJ whole genome shotgun (WGS) entry which is preliminary data.</text>
</comment>
<proteinExistence type="predicted"/>
<reference evidence="1 2" key="1">
    <citation type="journal article" date="2011" name="PLoS Pathog.">
        <title>Dynamic evolution of pathogenicity revealed by sequencing and comparative genomics of 19 Pseudomonas syringae isolates.</title>
        <authorList>
            <person name="Baltrus D.A."/>
            <person name="Nishimura M.T."/>
            <person name="Romanchuk A."/>
            <person name="Chang J.H."/>
            <person name="Mukhtar M.S."/>
            <person name="Cherkis K."/>
            <person name="Roach J."/>
            <person name="Grant S.R."/>
            <person name="Jones C.D."/>
            <person name="Dangl J.L."/>
        </authorList>
    </citation>
    <scope>NUCLEOTIDE SEQUENCE [LARGE SCALE GENOMIC DNA]</scope>
    <source>
        <strain evidence="1 2">1704B</strain>
    </source>
</reference>
<accession>F3GCF7</accession>
<dbReference type="EMBL" id="AEAI01001071">
    <property type="protein sequence ID" value="EGH44757.1"/>
    <property type="molecule type" value="Genomic_DNA"/>
</dbReference>
<sequence length="38" mass="4186">RRLMSILMCPCLENEAVDVKGGVQASSEALAMRVLHKE</sequence>